<protein>
    <submittedName>
        <fullName evidence="1">Uncharacterized protein</fullName>
    </submittedName>
</protein>
<dbReference type="Proteomes" id="UP000267096">
    <property type="component" value="Unassembled WGS sequence"/>
</dbReference>
<dbReference type="EMBL" id="UYRR01018599">
    <property type="protein sequence ID" value="VDK29503.1"/>
    <property type="molecule type" value="Genomic_DNA"/>
</dbReference>
<keyword evidence="2" id="KW-1185">Reference proteome</keyword>
<dbReference type="OrthoDB" id="19988at2759"/>
<accession>A0A3P6PJ92</accession>
<name>A0A3P6PJ92_ANISI</name>
<sequence length="67" mass="7700">MAQLLQIRTPVARTMELCAVEALLRKDEHTLRKYCEQLIKTAKGLPSIHSLCIDVIRSKFLENVCFL</sequence>
<evidence type="ECO:0000313" key="2">
    <source>
        <dbReference type="Proteomes" id="UP000267096"/>
    </source>
</evidence>
<dbReference type="AlphaFoldDB" id="A0A3P6PJ92"/>
<proteinExistence type="predicted"/>
<organism evidence="1 2">
    <name type="scientific">Anisakis simplex</name>
    <name type="common">Herring worm</name>
    <dbReference type="NCBI Taxonomy" id="6269"/>
    <lineage>
        <taxon>Eukaryota</taxon>
        <taxon>Metazoa</taxon>
        <taxon>Ecdysozoa</taxon>
        <taxon>Nematoda</taxon>
        <taxon>Chromadorea</taxon>
        <taxon>Rhabditida</taxon>
        <taxon>Spirurina</taxon>
        <taxon>Ascaridomorpha</taxon>
        <taxon>Ascaridoidea</taxon>
        <taxon>Anisakidae</taxon>
        <taxon>Anisakis</taxon>
        <taxon>Anisakis simplex complex</taxon>
    </lineage>
</organism>
<evidence type="ECO:0000313" key="1">
    <source>
        <dbReference type="EMBL" id="VDK29503.1"/>
    </source>
</evidence>
<gene>
    <name evidence="1" type="ORF">ASIM_LOCUS7573</name>
</gene>
<reference evidence="1 2" key="1">
    <citation type="submission" date="2018-11" db="EMBL/GenBank/DDBJ databases">
        <authorList>
            <consortium name="Pathogen Informatics"/>
        </authorList>
    </citation>
    <scope>NUCLEOTIDE SEQUENCE [LARGE SCALE GENOMIC DNA]</scope>
</reference>